<feature type="region of interest" description="Disordered" evidence="1">
    <location>
        <begin position="121"/>
        <end position="148"/>
    </location>
</feature>
<evidence type="ECO:0000313" key="5">
    <source>
        <dbReference type="Proteomes" id="UP000259173"/>
    </source>
</evidence>
<dbReference type="AlphaFoldDB" id="A0A3B9KYM9"/>
<dbReference type="SUPFAM" id="SSF57414">
    <property type="entry name" value="Hairpin loop containing domain-like"/>
    <property type="match status" value="1"/>
</dbReference>
<proteinExistence type="predicted"/>
<reference evidence="4 5" key="1">
    <citation type="journal article" date="2018" name="Nat. Biotechnol.">
        <title>A standardized bacterial taxonomy based on genome phylogeny substantially revises the tree of life.</title>
        <authorList>
            <person name="Parks D.H."/>
            <person name="Chuvochina M."/>
            <person name="Waite D.W."/>
            <person name="Rinke C."/>
            <person name="Skarshewski A."/>
            <person name="Chaumeil P.A."/>
            <person name="Hugenholtz P."/>
        </authorList>
    </citation>
    <scope>NUCLEOTIDE SEQUENCE [LARGE SCALE GENOMIC DNA]</scope>
    <source>
        <strain evidence="4">UBA8557</strain>
    </source>
</reference>
<dbReference type="Pfam" id="PF14295">
    <property type="entry name" value="PAN_4"/>
    <property type="match status" value="1"/>
</dbReference>
<organism evidence="4 5">
    <name type="scientific">Hyphomonas atlantica</name>
    <dbReference type="NCBI Taxonomy" id="1280948"/>
    <lineage>
        <taxon>Bacteria</taxon>
        <taxon>Pseudomonadati</taxon>
        <taxon>Pseudomonadota</taxon>
        <taxon>Alphaproteobacteria</taxon>
        <taxon>Hyphomonadales</taxon>
        <taxon>Hyphomonadaceae</taxon>
        <taxon>Hyphomonas</taxon>
    </lineage>
</organism>
<dbReference type="EMBL" id="DMBR01000078">
    <property type="protein sequence ID" value="HAE93425.1"/>
    <property type="molecule type" value="Genomic_DNA"/>
</dbReference>
<keyword evidence="2" id="KW-0732">Signal</keyword>
<dbReference type="Gene3D" id="3.50.4.10">
    <property type="entry name" value="Hepatocyte Growth Factor"/>
    <property type="match status" value="1"/>
</dbReference>
<gene>
    <name evidence="4" type="ORF">DCG65_02610</name>
</gene>
<dbReference type="Proteomes" id="UP000259173">
    <property type="component" value="Unassembled WGS sequence"/>
</dbReference>
<dbReference type="InterPro" id="IPR003609">
    <property type="entry name" value="Pan_app"/>
</dbReference>
<comment type="caution">
    <text evidence="4">The sequence shown here is derived from an EMBL/GenBank/DDBJ whole genome shotgun (WGS) entry which is preliminary data.</text>
</comment>
<evidence type="ECO:0000256" key="2">
    <source>
        <dbReference type="SAM" id="SignalP"/>
    </source>
</evidence>
<feature type="domain" description="Apple" evidence="3">
    <location>
        <begin position="46"/>
        <end position="91"/>
    </location>
</feature>
<evidence type="ECO:0000313" key="4">
    <source>
        <dbReference type="EMBL" id="HAE93425.1"/>
    </source>
</evidence>
<sequence>MESCPMRIVSALLLAACLNLPAIGDNHDAAEAPVEIASEQATGVYRYGATYEFTNTATASDCQKLCDTRSACVAWSYMAGFDGGASRCELKRGAGKVEYNPRATSGLSAMHENQFQPVLQNADELEGGADLASPPSDKPEPLVATDPT</sequence>
<feature type="chain" id="PRO_5017679801" description="Apple domain-containing protein" evidence="2">
    <location>
        <begin position="25"/>
        <end position="148"/>
    </location>
</feature>
<name>A0A3B9KYM9_9PROT</name>
<evidence type="ECO:0000259" key="3">
    <source>
        <dbReference type="Pfam" id="PF14295"/>
    </source>
</evidence>
<protein>
    <recommendedName>
        <fullName evidence="3">Apple domain-containing protein</fullName>
    </recommendedName>
</protein>
<accession>A0A3B9KYM9</accession>
<feature type="signal peptide" evidence="2">
    <location>
        <begin position="1"/>
        <end position="24"/>
    </location>
</feature>
<evidence type="ECO:0000256" key="1">
    <source>
        <dbReference type="SAM" id="MobiDB-lite"/>
    </source>
</evidence>